<evidence type="ECO:0000256" key="7">
    <source>
        <dbReference type="SAM" id="MobiDB-lite"/>
    </source>
</evidence>
<comment type="similarity">
    <text evidence="2 6">Belongs to the profilin family.</text>
</comment>
<keyword evidence="3" id="KW-0963">Cytoplasm</keyword>
<dbReference type="PRINTS" id="PR01640">
    <property type="entry name" value="PROFILINPLNT"/>
</dbReference>
<dbReference type="InterPro" id="IPR048278">
    <property type="entry name" value="PFN"/>
</dbReference>
<dbReference type="PANTHER" id="PTHR11604">
    <property type="entry name" value="PROFILIN"/>
    <property type="match status" value="1"/>
</dbReference>
<keyword evidence="8" id="KW-1185">Reference proteome</keyword>
<sequence>MPLPHTHTRSFDAISLESRTFRYKPQRRRRRSRAEEGRRRKKKMSWQTYVDDHLMCEVEGNRLTAAAILGQDGSVWAQSTSFPQLKPEEIEGINKDFAEPGTLAPTGLFLNGIKYMVIQGEPNAVIRGKKGAGGVTIKKTTQALVFGIYEEPMAPGQCNMVVERLGDYLIESGL</sequence>
<dbReference type="InterPro" id="IPR005455">
    <property type="entry name" value="PFN_euk"/>
</dbReference>
<dbReference type="RefSeq" id="XP_010451283.1">
    <property type="nucleotide sequence ID" value="XM_010452981.2"/>
</dbReference>
<dbReference type="PRINTS" id="PR00392">
    <property type="entry name" value="PROFILIN"/>
</dbReference>
<evidence type="ECO:0000313" key="9">
    <source>
        <dbReference type="RefSeq" id="XP_010451283.1"/>
    </source>
</evidence>
<dbReference type="Pfam" id="PF00235">
    <property type="entry name" value="Profilin"/>
    <property type="match status" value="1"/>
</dbReference>
<evidence type="ECO:0000313" key="8">
    <source>
        <dbReference type="Proteomes" id="UP000694864"/>
    </source>
</evidence>
<evidence type="ECO:0000256" key="3">
    <source>
        <dbReference type="ARBA" id="ARBA00022490"/>
    </source>
</evidence>
<evidence type="ECO:0000256" key="6">
    <source>
        <dbReference type="RuleBase" id="RU003909"/>
    </source>
</evidence>
<keyword evidence="5" id="KW-0206">Cytoskeleton</keyword>
<evidence type="ECO:0000256" key="5">
    <source>
        <dbReference type="ARBA" id="ARBA00023212"/>
    </source>
</evidence>
<dbReference type="PANTHER" id="PTHR11604:SF35">
    <property type="entry name" value="PROFILIN-3"/>
    <property type="match status" value="1"/>
</dbReference>
<comment type="subcellular location">
    <subcellularLocation>
        <location evidence="1">Cytoplasm</location>
        <location evidence="1">Cytoskeleton</location>
    </subcellularLocation>
</comment>
<dbReference type="CDD" id="cd00148">
    <property type="entry name" value="PROF"/>
    <property type="match status" value="1"/>
</dbReference>
<dbReference type="GeneID" id="104733401"/>
<evidence type="ECO:0000256" key="1">
    <source>
        <dbReference type="ARBA" id="ARBA00004245"/>
    </source>
</evidence>
<protein>
    <recommendedName>
        <fullName evidence="6">Profilin</fullName>
    </recommendedName>
</protein>
<dbReference type="Gene3D" id="3.30.450.30">
    <property type="entry name" value="Dynein light chain 2a, cytoplasmic"/>
    <property type="match status" value="1"/>
</dbReference>
<dbReference type="InterPro" id="IPR036140">
    <property type="entry name" value="PFN_sf"/>
</dbReference>
<dbReference type="SUPFAM" id="SSF55770">
    <property type="entry name" value="Profilin (actin-binding protein)"/>
    <property type="match status" value="1"/>
</dbReference>
<feature type="region of interest" description="Disordered" evidence="7">
    <location>
        <begin position="24"/>
        <end position="43"/>
    </location>
</feature>
<name>A0ABM0V5W7_CAMSA</name>
<gene>
    <name evidence="9" type="primary">LOC104733401</name>
</gene>
<keyword evidence="4 6" id="KW-0009">Actin-binding</keyword>
<dbReference type="SMART" id="SM00392">
    <property type="entry name" value="PROF"/>
    <property type="match status" value="1"/>
</dbReference>
<reference evidence="8" key="1">
    <citation type="journal article" date="2014" name="Nat. Commun.">
        <title>The emerging biofuel crop Camelina sativa retains a highly undifferentiated hexaploid genome structure.</title>
        <authorList>
            <person name="Kagale S."/>
            <person name="Koh C."/>
            <person name="Nixon J."/>
            <person name="Bollina V."/>
            <person name="Clarke W.E."/>
            <person name="Tuteja R."/>
            <person name="Spillane C."/>
            <person name="Robinson S.J."/>
            <person name="Links M.G."/>
            <person name="Clarke C."/>
            <person name="Higgins E.E."/>
            <person name="Huebert T."/>
            <person name="Sharpe A.G."/>
            <person name="Parkin I.A."/>
        </authorList>
    </citation>
    <scope>NUCLEOTIDE SEQUENCE [LARGE SCALE GENOMIC DNA]</scope>
    <source>
        <strain evidence="8">cv. DH55</strain>
    </source>
</reference>
<proteinExistence type="inferred from homology"/>
<evidence type="ECO:0000256" key="4">
    <source>
        <dbReference type="ARBA" id="ARBA00023203"/>
    </source>
</evidence>
<accession>A0ABM0V5W7</accession>
<reference evidence="9" key="2">
    <citation type="submission" date="2025-08" db="UniProtKB">
        <authorList>
            <consortium name="RefSeq"/>
        </authorList>
    </citation>
    <scope>IDENTIFICATION</scope>
    <source>
        <tissue evidence="9">Leaf</tissue>
    </source>
</reference>
<organism evidence="8 9">
    <name type="scientific">Camelina sativa</name>
    <name type="common">False flax</name>
    <name type="synonym">Myagrum sativum</name>
    <dbReference type="NCBI Taxonomy" id="90675"/>
    <lineage>
        <taxon>Eukaryota</taxon>
        <taxon>Viridiplantae</taxon>
        <taxon>Streptophyta</taxon>
        <taxon>Embryophyta</taxon>
        <taxon>Tracheophyta</taxon>
        <taxon>Spermatophyta</taxon>
        <taxon>Magnoliopsida</taxon>
        <taxon>eudicotyledons</taxon>
        <taxon>Gunneridae</taxon>
        <taxon>Pentapetalae</taxon>
        <taxon>rosids</taxon>
        <taxon>malvids</taxon>
        <taxon>Brassicales</taxon>
        <taxon>Brassicaceae</taxon>
        <taxon>Camelineae</taxon>
        <taxon>Camelina</taxon>
    </lineage>
</organism>
<dbReference type="Proteomes" id="UP000694864">
    <property type="component" value="Chromosome 2"/>
</dbReference>
<evidence type="ECO:0000256" key="2">
    <source>
        <dbReference type="ARBA" id="ARBA00010058"/>
    </source>
</evidence>